<sequence length="62" mass="6875">MDPVHEPCPRCGDQPAVTNGPTYWTAYCEKSHFPGRVSATPMRTRSAALQAWDDGVKSNLIR</sequence>
<evidence type="ECO:0000313" key="2">
    <source>
        <dbReference type="Proteomes" id="UP000518681"/>
    </source>
</evidence>
<dbReference type="EMBL" id="JACIIK010000009">
    <property type="protein sequence ID" value="MBB6204347.1"/>
    <property type="molecule type" value="Genomic_DNA"/>
</dbReference>
<reference evidence="1 2" key="1">
    <citation type="submission" date="2020-08" db="EMBL/GenBank/DDBJ databases">
        <title>Genomic Encyclopedia of Type Strains, Phase IV (KMG-V): Genome sequencing to study the core and pangenomes of soil and plant-associated prokaryotes.</title>
        <authorList>
            <person name="Whitman W."/>
        </authorList>
    </citation>
    <scope>NUCLEOTIDE SEQUENCE [LARGE SCALE GENOMIC DNA]</scope>
    <source>
        <strain evidence="1 2">SEMIA 4013</strain>
    </source>
</reference>
<evidence type="ECO:0000313" key="1">
    <source>
        <dbReference type="EMBL" id="MBB6204347.1"/>
    </source>
</evidence>
<organism evidence="1 2">
    <name type="scientific">Paraburkholderia fungorum</name>
    <dbReference type="NCBI Taxonomy" id="134537"/>
    <lineage>
        <taxon>Bacteria</taxon>
        <taxon>Pseudomonadati</taxon>
        <taxon>Pseudomonadota</taxon>
        <taxon>Betaproteobacteria</taxon>
        <taxon>Burkholderiales</taxon>
        <taxon>Burkholderiaceae</taxon>
        <taxon>Paraburkholderia</taxon>
    </lineage>
</organism>
<dbReference type="AlphaFoldDB" id="A0AAW3V085"/>
<dbReference type="Proteomes" id="UP000518681">
    <property type="component" value="Unassembled WGS sequence"/>
</dbReference>
<comment type="caution">
    <text evidence="1">The sequence shown here is derived from an EMBL/GenBank/DDBJ whole genome shotgun (WGS) entry which is preliminary data.</text>
</comment>
<gene>
    <name evidence="1" type="ORF">GGD69_005241</name>
</gene>
<proteinExistence type="predicted"/>
<accession>A0AAW3V085</accession>
<evidence type="ECO:0008006" key="3">
    <source>
        <dbReference type="Google" id="ProtNLM"/>
    </source>
</evidence>
<protein>
    <recommendedName>
        <fullName evidence="3">Restriction alleviation protein, Lar family</fullName>
    </recommendedName>
</protein>
<name>A0AAW3V085_9BURK</name>